<dbReference type="Gene3D" id="3.40.50.620">
    <property type="entry name" value="HUPs"/>
    <property type="match status" value="3"/>
</dbReference>
<dbReference type="InterPro" id="IPR002300">
    <property type="entry name" value="aa-tRNA-synth_Ia"/>
</dbReference>
<dbReference type="InterPro" id="IPR013155">
    <property type="entry name" value="M/V/L/I-tRNA-synth_anticd-bd"/>
</dbReference>
<proteinExistence type="inferred from homology"/>
<comment type="subcellular location">
    <subcellularLocation>
        <location evidence="9">Cytoplasm</location>
    </subcellularLocation>
</comment>
<dbReference type="PROSITE" id="PS00178">
    <property type="entry name" value="AA_TRNA_LIGASE_I"/>
    <property type="match status" value="1"/>
</dbReference>
<dbReference type="Pfam" id="PF09334">
    <property type="entry name" value="tRNA-synt_1g"/>
    <property type="match status" value="1"/>
</dbReference>
<evidence type="ECO:0000256" key="1">
    <source>
        <dbReference type="ARBA" id="ARBA00005594"/>
    </source>
</evidence>
<dbReference type="GO" id="GO:0005829">
    <property type="term" value="C:cytosol"/>
    <property type="evidence" value="ECO:0007669"/>
    <property type="project" value="TreeGrafter"/>
</dbReference>
<feature type="region of interest" description="Disordered" evidence="11">
    <location>
        <begin position="783"/>
        <end position="809"/>
    </location>
</feature>
<comment type="caution">
    <text evidence="16">The sequence shown here is derived from an EMBL/GenBank/DDBJ whole genome shotgun (WGS) entry which is preliminary data.</text>
</comment>
<dbReference type="Proteomes" id="UP000033876">
    <property type="component" value="Unassembled WGS sequence"/>
</dbReference>
<evidence type="ECO:0000256" key="3">
    <source>
        <dbReference type="ARBA" id="ARBA00022598"/>
    </source>
</evidence>
<evidence type="ECO:0000259" key="13">
    <source>
        <dbReference type="Pfam" id="PF08264"/>
    </source>
</evidence>
<evidence type="ECO:0000313" key="17">
    <source>
        <dbReference type="Proteomes" id="UP000033876"/>
    </source>
</evidence>
<dbReference type="InterPro" id="IPR015413">
    <property type="entry name" value="Methionyl/Leucyl_tRNA_Synth"/>
</dbReference>
<keyword evidence="7 9" id="KW-0030">Aminoacyl-tRNA synthetase</keyword>
<evidence type="ECO:0000256" key="11">
    <source>
        <dbReference type="SAM" id="MobiDB-lite"/>
    </source>
</evidence>
<evidence type="ECO:0000259" key="15">
    <source>
        <dbReference type="Pfam" id="PF13603"/>
    </source>
</evidence>
<dbReference type="Pfam" id="PF00133">
    <property type="entry name" value="tRNA-synt_1"/>
    <property type="match status" value="1"/>
</dbReference>
<accession>A0A0G0GXS2</accession>
<dbReference type="FunFam" id="1.10.730.10:FF:000011">
    <property type="entry name" value="Leucine--tRNA ligase chloroplastic/mitochondrial"/>
    <property type="match status" value="1"/>
</dbReference>
<gene>
    <name evidence="9" type="primary">leuS</name>
    <name evidence="16" type="ORF">US50_C0005G0009</name>
</gene>
<evidence type="ECO:0000313" key="16">
    <source>
        <dbReference type="EMBL" id="KKQ35773.1"/>
    </source>
</evidence>
<dbReference type="Gene3D" id="1.10.730.10">
    <property type="entry name" value="Isoleucyl-tRNA Synthetase, Domain 1"/>
    <property type="match status" value="2"/>
</dbReference>
<dbReference type="PATRIC" id="fig|1618742.3.peg.159"/>
<dbReference type="EC" id="6.1.1.4" evidence="9"/>
<dbReference type="Gene3D" id="3.10.20.590">
    <property type="match status" value="1"/>
</dbReference>
<feature type="domain" description="Methionyl/Leucyl tRNA synthetase" evidence="14">
    <location>
        <begin position="44"/>
        <end position="158"/>
    </location>
</feature>
<dbReference type="GO" id="GO:0002161">
    <property type="term" value="F:aminoacyl-tRNA deacylase activity"/>
    <property type="evidence" value="ECO:0007669"/>
    <property type="project" value="InterPro"/>
</dbReference>
<dbReference type="InterPro" id="IPR025709">
    <property type="entry name" value="Leu_tRNA-synth_edit"/>
</dbReference>
<dbReference type="PRINTS" id="PR00985">
    <property type="entry name" value="TRNASYNTHLEU"/>
</dbReference>
<dbReference type="SUPFAM" id="SSF47323">
    <property type="entry name" value="Anticodon-binding domain of a subclass of class I aminoacyl-tRNA synthetases"/>
    <property type="match status" value="1"/>
</dbReference>
<dbReference type="InterPro" id="IPR014729">
    <property type="entry name" value="Rossmann-like_a/b/a_fold"/>
</dbReference>
<evidence type="ECO:0000259" key="12">
    <source>
        <dbReference type="Pfam" id="PF00133"/>
    </source>
</evidence>
<keyword evidence="2 9" id="KW-0963">Cytoplasm</keyword>
<evidence type="ECO:0000256" key="6">
    <source>
        <dbReference type="ARBA" id="ARBA00022917"/>
    </source>
</evidence>
<dbReference type="InterPro" id="IPR009080">
    <property type="entry name" value="tRNAsynth_Ia_anticodon-bd"/>
</dbReference>
<dbReference type="PANTHER" id="PTHR43740">
    <property type="entry name" value="LEUCYL-TRNA SYNTHETASE"/>
    <property type="match status" value="1"/>
</dbReference>
<dbReference type="PANTHER" id="PTHR43740:SF2">
    <property type="entry name" value="LEUCINE--TRNA LIGASE, MITOCHONDRIAL"/>
    <property type="match status" value="1"/>
</dbReference>
<dbReference type="HAMAP" id="MF_00049_B">
    <property type="entry name" value="Leu_tRNA_synth_B"/>
    <property type="match status" value="1"/>
</dbReference>
<dbReference type="GO" id="GO:0006429">
    <property type="term" value="P:leucyl-tRNA aminoacylation"/>
    <property type="evidence" value="ECO:0007669"/>
    <property type="project" value="UniProtKB-UniRule"/>
</dbReference>
<dbReference type="AlphaFoldDB" id="A0A0G0GXS2"/>
<evidence type="ECO:0000259" key="14">
    <source>
        <dbReference type="Pfam" id="PF09334"/>
    </source>
</evidence>
<feature type="compositionally biased region" description="Polar residues" evidence="11">
    <location>
        <begin position="783"/>
        <end position="794"/>
    </location>
</feature>
<evidence type="ECO:0000256" key="4">
    <source>
        <dbReference type="ARBA" id="ARBA00022741"/>
    </source>
</evidence>
<name>A0A0G0GXS2_9BACT</name>
<keyword evidence="6 9" id="KW-0648">Protein biosynthesis</keyword>
<keyword evidence="5 9" id="KW-0067">ATP-binding</keyword>
<reference evidence="16 17" key="1">
    <citation type="journal article" date="2015" name="Nature">
        <title>rRNA introns, odd ribosomes, and small enigmatic genomes across a large radiation of phyla.</title>
        <authorList>
            <person name="Brown C.T."/>
            <person name="Hug L.A."/>
            <person name="Thomas B.C."/>
            <person name="Sharon I."/>
            <person name="Castelle C.J."/>
            <person name="Singh A."/>
            <person name="Wilkins M.J."/>
            <person name="Williams K.H."/>
            <person name="Banfield J.F."/>
        </authorList>
    </citation>
    <scope>NUCLEOTIDE SEQUENCE [LARGE SCALE GENOMIC DNA]</scope>
</reference>
<feature type="domain" description="Leucyl-tRNA synthetase editing" evidence="15">
    <location>
        <begin position="297"/>
        <end position="440"/>
    </location>
</feature>
<evidence type="ECO:0000256" key="5">
    <source>
        <dbReference type="ARBA" id="ARBA00022840"/>
    </source>
</evidence>
<evidence type="ECO:0000256" key="8">
    <source>
        <dbReference type="ARBA" id="ARBA00047469"/>
    </source>
</evidence>
<sequence>MKEYDHNKIELKWQKEWEKKKVYQTLSAEKAKKAKKEPFYVLDMFPYPSGAGLHVGHPRGYIGSDVYARMKRMQGFNVLHPMGYDAFGLPAEQYAIEHKVHPSEAVRRNVATFEKQLSIIGLSYDWTRKVNTTDPEYYKWTQWIFLKLYNSWYSKSSKSSEASKSSGEAKFISELIKIFEKEGNNKVNAHTSDNVQIFSAKDWKKYSELEKQDILMNYRLAYEGHSEVNWCQKLGTVLANDEIVDDKDGKPVSERGNYPVEKMRIKQWFLRITAYADRLLDGLEGLSWSSHLKEIQKNWIGKSEGSLISFQLTADSLQLGSLEVFTTRADTLFGCTYVVLAPEHELVKKLKSNIENWDEIGKYIEHAGHKENQERMDDTKEKTGVELKGISAINPANGESVPVWISDYVLADYGTGAIMAVPQHDERDRAFALKFNLPIVDRPLVDMVEITNKVGGKIVTKYKMRDAIFARQRYWGEPIPLYRDKNGLIHEVTKLPLKLPNVKSYEPTGRAEGPLAGVKAWTAKGYETNTMPGWAGSSWYFLRYMDPKNKKELAAKKEMDYWNQVDVYVGGAEHATGHLLYSRFWNKFLHDLGVVPTEEPFKELHNQGMIIAQDGRRMSKRWGNVVNPDDIVKTYGADTLRVYEMFMGPFTDSIAWSTESIIGSRRFLEKVWRVAQTLRSASSIGPADFSSEKSAEVLVPSHSQRPLEHAELRYNLEKLLHKTIKKVTEDITNFNFNTAISSMMIFVNEVERNNLQLTTDNLQLFLIILAPFAPHMTEELWQQVSAQQGRNSPRSPGLKMPQPRGSSEFRPFPNESIHLSEWPEYDPKLIIDETVKIVVQVNGKVRTEINIQNDASEDSVKEIVMKNDVVQKWVENKPVRKFIYIKNKLVNIVV</sequence>
<dbReference type="GO" id="GO:0004823">
    <property type="term" value="F:leucine-tRNA ligase activity"/>
    <property type="evidence" value="ECO:0007669"/>
    <property type="project" value="UniProtKB-UniRule"/>
</dbReference>
<feature type="domain" description="Aminoacyl-tRNA synthetase class Ia" evidence="12">
    <location>
        <begin position="464"/>
        <end position="651"/>
    </location>
</feature>
<dbReference type="Pfam" id="PF08264">
    <property type="entry name" value="Anticodon_1"/>
    <property type="match status" value="1"/>
</dbReference>
<dbReference type="SUPFAM" id="SSF50677">
    <property type="entry name" value="ValRS/IleRS/LeuRS editing domain"/>
    <property type="match status" value="1"/>
</dbReference>
<dbReference type="SUPFAM" id="SSF52374">
    <property type="entry name" value="Nucleotidylyl transferase"/>
    <property type="match status" value="1"/>
</dbReference>
<feature type="domain" description="Methionyl/Valyl/Leucyl/Isoleucyl-tRNA synthetase anticodon-binding" evidence="13">
    <location>
        <begin position="718"/>
        <end position="858"/>
    </location>
</feature>
<evidence type="ECO:0000256" key="2">
    <source>
        <dbReference type="ARBA" id="ARBA00022490"/>
    </source>
</evidence>
<comment type="similarity">
    <text evidence="1 9 10">Belongs to the class-I aminoacyl-tRNA synthetase family.</text>
</comment>
<dbReference type="InterPro" id="IPR001412">
    <property type="entry name" value="aa-tRNA-synth_I_CS"/>
</dbReference>
<comment type="catalytic activity">
    <reaction evidence="8 9">
        <text>tRNA(Leu) + L-leucine + ATP = L-leucyl-tRNA(Leu) + AMP + diphosphate</text>
        <dbReference type="Rhea" id="RHEA:11688"/>
        <dbReference type="Rhea" id="RHEA-COMP:9613"/>
        <dbReference type="Rhea" id="RHEA-COMP:9622"/>
        <dbReference type="ChEBI" id="CHEBI:30616"/>
        <dbReference type="ChEBI" id="CHEBI:33019"/>
        <dbReference type="ChEBI" id="CHEBI:57427"/>
        <dbReference type="ChEBI" id="CHEBI:78442"/>
        <dbReference type="ChEBI" id="CHEBI:78494"/>
        <dbReference type="ChEBI" id="CHEBI:456215"/>
        <dbReference type="EC" id="6.1.1.4"/>
    </reaction>
</comment>
<dbReference type="InterPro" id="IPR009008">
    <property type="entry name" value="Val/Leu/Ile-tRNA-synth_edit"/>
</dbReference>
<evidence type="ECO:0000256" key="7">
    <source>
        <dbReference type="ARBA" id="ARBA00023146"/>
    </source>
</evidence>
<dbReference type="Pfam" id="PF13603">
    <property type="entry name" value="tRNA-synt_1_2"/>
    <property type="match status" value="1"/>
</dbReference>
<dbReference type="EMBL" id="LBTF01000005">
    <property type="protein sequence ID" value="KKQ35773.1"/>
    <property type="molecule type" value="Genomic_DNA"/>
</dbReference>
<feature type="binding site" evidence="9">
    <location>
        <position position="620"/>
    </location>
    <ligand>
        <name>ATP</name>
        <dbReference type="ChEBI" id="CHEBI:30616"/>
    </ligand>
</feature>
<dbReference type="FunFam" id="3.40.50.620:FF:000060">
    <property type="entry name" value="Leucine--tRNA ligase"/>
    <property type="match status" value="1"/>
</dbReference>
<comment type="caution">
    <text evidence="9">Lacks conserved residue(s) required for the propagation of feature annotation.</text>
</comment>
<keyword evidence="4 9" id="KW-0547">Nucleotide-binding</keyword>
<dbReference type="InterPro" id="IPR002302">
    <property type="entry name" value="Leu-tRNA-ligase"/>
</dbReference>
<evidence type="ECO:0000256" key="9">
    <source>
        <dbReference type="HAMAP-Rule" id="MF_00049"/>
    </source>
</evidence>
<evidence type="ECO:0000256" key="10">
    <source>
        <dbReference type="RuleBase" id="RU363035"/>
    </source>
</evidence>
<protein>
    <recommendedName>
        <fullName evidence="9">Leucine--tRNA ligase</fullName>
        <ecNumber evidence="9">6.1.1.4</ecNumber>
    </recommendedName>
    <alternativeName>
        <fullName evidence="9">Leucyl-tRNA synthetase</fullName>
        <shortName evidence="9">LeuRS</shortName>
    </alternativeName>
</protein>
<dbReference type="GO" id="GO:0005524">
    <property type="term" value="F:ATP binding"/>
    <property type="evidence" value="ECO:0007669"/>
    <property type="project" value="UniProtKB-UniRule"/>
</dbReference>
<organism evidence="16 17">
    <name type="scientific">Candidatus Nomurabacteria bacterium GW2011_GWB1_37_5</name>
    <dbReference type="NCBI Taxonomy" id="1618742"/>
    <lineage>
        <taxon>Bacteria</taxon>
        <taxon>Candidatus Nomuraibacteriota</taxon>
    </lineage>
</organism>
<dbReference type="CDD" id="cd07958">
    <property type="entry name" value="Anticodon_Ia_Leu_BEm"/>
    <property type="match status" value="1"/>
</dbReference>
<keyword evidence="3 9" id="KW-0436">Ligase</keyword>
<dbReference type="CDD" id="cd00812">
    <property type="entry name" value="LeuRS_core"/>
    <property type="match status" value="1"/>
</dbReference>